<name>A0A557RLX9_9GAMM</name>
<dbReference type="Proteomes" id="UP000316688">
    <property type="component" value="Unassembled WGS sequence"/>
</dbReference>
<evidence type="ECO:0000313" key="3">
    <source>
        <dbReference type="Proteomes" id="UP000316688"/>
    </source>
</evidence>
<proteinExistence type="predicted"/>
<dbReference type="InterPro" id="IPR036182">
    <property type="entry name" value="PCuAC_sf"/>
</dbReference>
<reference evidence="2 3" key="1">
    <citation type="submission" date="2019-07" db="EMBL/GenBank/DDBJ databases">
        <title>Reclasification of Spiribacter aquaticus.</title>
        <authorList>
            <person name="Leon M.J."/>
            <person name="Sanchez-Porro C."/>
            <person name="Ventosa A."/>
        </authorList>
    </citation>
    <scope>NUCLEOTIDE SEQUENCE [LARGE SCALE GENOMIC DNA]</scope>
    <source>
        <strain evidence="2 3">SP30</strain>
    </source>
</reference>
<dbReference type="SUPFAM" id="SSF110087">
    <property type="entry name" value="DR1885-like metal-binding protein"/>
    <property type="match status" value="1"/>
</dbReference>
<feature type="chain" id="PRO_5021917253" evidence="1">
    <location>
        <begin position="28"/>
        <end position="152"/>
    </location>
</feature>
<evidence type="ECO:0000256" key="1">
    <source>
        <dbReference type="SAM" id="SignalP"/>
    </source>
</evidence>
<dbReference type="InterPro" id="IPR007410">
    <property type="entry name" value="LpqE-like"/>
</dbReference>
<sequence>MHRTALHRFAWLTTALIGTALAGAAQAELIIEDAWARATPPGFSKGAVYLEIRNDSRRSDTLVGVHTGRAGRAELHRTIEEGGNSRMVHTPRVRVPAEGSVTFEPGGRHVMMMGIDEALTEGERFSLELEAETAGTLRVNVEVLAPTAMGVD</sequence>
<dbReference type="PANTHER" id="PTHR36302:SF1">
    <property type="entry name" value="COPPER CHAPERONE PCU(A)C"/>
    <property type="match status" value="1"/>
</dbReference>
<dbReference type="EMBL" id="VMKP01000001">
    <property type="protein sequence ID" value="TVO66163.1"/>
    <property type="molecule type" value="Genomic_DNA"/>
</dbReference>
<feature type="signal peptide" evidence="1">
    <location>
        <begin position="1"/>
        <end position="27"/>
    </location>
</feature>
<dbReference type="AlphaFoldDB" id="A0A557RLX9"/>
<keyword evidence="1" id="KW-0732">Signal</keyword>
<gene>
    <name evidence="2" type="ORF">FPL11_00205</name>
</gene>
<keyword evidence="3" id="KW-1185">Reference proteome</keyword>
<dbReference type="Gene3D" id="2.60.40.1890">
    <property type="entry name" value="PCu(A)C copper chaperone"/>
    <property type="match status" value="1"/>
</dbReference>
<dbReference type="Pfam" id="PF04314">
    <property type="entry name" value="PCuAC"/>
    <property type="match status" value="1"/>
</dbReference>
<organism evidence="2 3">
    <name type="scientific">Spiribacter aquaticus</name>
    <dbReference type="NCBI Taxonomy" id="1935996"/>
    <lineage>
        <taxon>Bacteria</taxon>
        <taxon>Pseudomonadati</taxon>
        <taxon>Pseudomonadota</taxon>
        <taxon>Gammaproteobacteria</taxon>
        <taxon>Chromatiales</taxon>
        <taxon>Ectothiorhodospiraceae</taxon>
        <taxon>Spiribacter</taxon>
    </lineage>
</organism>
<comment type="caution">
    <text evidence="2">The sequence shown here is derived from an EMBL/GenBank/DDBJ whole genome shotgun (WGS) entry which is preliminary data.</text>
</comment>
<accession>A0A557RLX9</accession>
<dbReference type="PANTHER" id="PTHR36302">
    <property type="entry name" value="BLR7088 PROTEIN"/>
    <property type="match status" value="1"/>
</dbReference>
<dbReference type="RefSeq" id="WP_144346759.1">
    <property type="nucleotide sequence ID" value="NZ_VMKP01000001.1"/>
</dbReference>
<evidence type="ECO:0000313" key="2">
    <source>
        <dbReference type="EMBL" id="TVO66163.1"/>
    </source>
</evidence>
<protein>
    <submittedName>
        <fullName evidence="2">Copper chaperone PCu(A)C</fullName>
    </submittedName>
</protein>
<dbReference type="InterPro" id="IPR058248">
    <property type="entry name" value="Lxx211020-like"/>
</dbReference>